<keyword evidence="15" id="KW-0464">Manganese</keyword>
<dbReference type="InterPro" id="IPR014001">
    <property type="entry name" value="Helicase_ATP-bd"/>
</dbReference>
<dbReference type="SMART" id="SM00949">
    <property type="entry name" value="PAZ"/>
    <property type="match status" value="1"/>
</dbReference>
<feature type="domain" description="RNase III" evidence="20">
    <location>
        <begin position="1145"/>
        <end position="1292"/>
    </location>
</feature>
<dbReference type="PROSITE" id="PS51327">
    <property type="entry name" value="DICER_DSRBF"/>
    <property type="match status" value="1"/>
</dbReference>
<dbReference type="OrthoDB" id="6513042at2759"/>
<dbReference type="GO" id="GO:0046872">
    <property type="term" value="F:metal ion binding"/>
    <property type="evidence" value="ECO:0007669"/>
    <property type="project" value="UniProtKB-KW"/>
</dbReference>
<evidence type="ECO:0000256" key="4">
    <source>
        <dbReference type="ARBA" id="ARBA00022722"/>
    </source>
</evidence>
<evidence type="ECO:0000259" key="23">
    <source>
        <dbReference type="PROSITE" id="PS51194"/>
    </source>
</evidence>
<keyword evidence="7" id="KW-0547">Nucleotide-binding</keyword>
<dbReference type="Pfam" id="PF02170">
    <property type="entry name" value="PAZ"/>
    <property type="match status" value="1"/>
</dbReference>
<dbReference type="InterPro" id="IPR000999">
    <property type="entry name" value="RNase_III_dom"/>
</dbReference>
<dbReference type="InterPro" id="IPR003100">
    <property type="entry name" value="PAZ_dom"/>
</dbReference>
<organism evidence="25 26">
    <name type="scientific">Rhodamnia argentea</name>
    <dbReference type="NCBI Taxonomy" id="178133"/>
    <lineage>
        <taxon>Eukaryota</taxon>
        <taxon>Viridiplantae</taxon>
        <taxon>Streptophyta</taxon>
        <taxon>Embryophyta</taxon>
        <taxon>Tracheophyta</taxon>
        <taxon>Spermatophyta</taxon>
        <taxon>Magnoliopsida</taxon>
        <taxon>eudicotyledons</taxon>
        <taxon>Gunneridae</taxon>
        <taxon>Pentapetalae</taxon>
        <taxon>rosids</taxon>
        <taxon>malvids</taxon>
        <taxon>Myrtales</taxon>
        <taxon>Myrtaceae</taxon>
        <taxon>Myrtoideae</taxon>
        <taxon>Myrteae</taxon>
        <taxon>Australasian group</taxon>
        <taxon>Rhodamnia</taxon>
    </lineage>
</organism>
<dbReference type="GO" id="GO:0004525">
    <property type="term" value="F:ribonuclease III activity"/>
    <property type="evidence" value="ECO:0007669"/>
    <property type="project" value="InterPro"/>
</dbReference>
<evidence type="ECO:0000256" key="2">
    <source>
        <dbReference type="ARBA" id="ARBA00001946"/>
    </source>
</evidence>
<dbReference type="InterPro" id="IPR038248">
    <property type="entry name" value="Dicer_dimer_sf"/>
</dbReference>
<dbReference type="Gene3D" id="3.30.160.380">
    <property type="entry name" value="Dicer dimerisation domain"/>
    <property type="match status" value="1"/>
</dbReference>
<dbReference type="PROSITE" id="PS50821">
    <property type="entry name" value="PAZ"/>
    <property type="match status" value="1"/>
</dbReference>
<dbReference type="Pfam" id="PF00636">
    <property type="entry name" value="Ribonuclease_3"/>
    <property type="match status" value="2"/>
</dbReference>
<evidence type="ECO:0000313" key="25">
    <source>
        <dbReference type="Proteomes" id="UP000827889"/>
    </source>
</evidence>
<dbReference type="PROSITE" id="PS50142">
    <property type="entry name" value="RNASE_3_2"/>
    <property type="match status" value="2"/>
</dbReference>
<dbReference type="SUPFAM" id="SSF69065">
    <property type="entry name" value="RNase III domain-like"/>
    <property type="match status" value="2"/>
</dbReference>
<dbReference type="GO" id="GO:0005634">
    <property type="term" value="C:nucleus"/>
    <property type="evidence" value="ECO:0007669"/>
    <property type="project" value="UniProtKB-SubCell"/>
</dbReference>
<dbReference type="GO" id="GO:0005737">
    <property type="term" value="C:cytoplasm"/>
    <property type="evidence" value="ECO:0007669"/>
    <property type="project" value="TreeGrafter"/>
</dbReference>
<dbReference type="PANTHER" id="PTHR14950">
    <property type="entry name" value="DICER-RELATED"/>
    <property type="match status" value="1"/>
</dbReference>
<feature type="domain" description="RNase III" evidence="20">
    <location>
        <begin position="977"/>
        <end position="1109"/>
    </location>
</feature>
<dbReference type="GO" id="GO:0003723">
    <property type="term" value="F:RNA binding"/>
    <property type="evidence" value="ECO:0007669"/>
    <property type="project" value="UniProtKB-UniRule"/>
</dbReference>
<dbReference type="PROSITE" id="PS51194">
    <property type="entry name" value="HELICASE_CTER"/>
    <property type="match status" value="1"/>
</dbReference>
<evidence type="ECO:0000259" key="22">
    <source>
        <dbReference type="PROSITE" id="PS51192"/>
    </source>
</evidence>
<keyword evidence="10" id="KW-0347">Helicase</keyword>
<keyword evidence="8" id="KW-0255">Endonuclease</keyword>
<evidence type="ECO:0000256" key="10">
    <source>
        <dbReference type="ARBA" id="ARBA00022806"/>
    </source>
</evidence>
<evidence type="ECO:0000256" key="15">
    <source>
        <dbReference type="ARBA" id="ARBA00023211"/>
    </source>
</evidence>
<dbReference type="PANTHER" id="PTHR14950:SF70">
    <property type="entry name" value="ENDORIBONUCLEASE DICER HOMOLOG 2"/>
    <property type="match status" value="1"/>
</dbReference>
<dbReference type="SUPFAM" id="SSF101690">
    <property type="entry name" value="PAZ domain"/>
    <property type="match status" value="1"/>
</dbReference>
<protein>
    <submittedName>
        <fullName evidence="27">Endoribonuclease Dicer homolog 2 isoform X1</fullName>
    </submittedName>
    <submittedName>
        <fullName evidence="26">Endoribonuclease Dicer homolog 2 isoform X2</fullName>
    </submittedName>
</protein>
<gene>
    <name evidence="26 27" type="primary">LOC115748367</name>
</gene>
<evidence type="ECO:0000313" key="26">
    <source>
        <dbReference type="RefSeq" id="XP_030540691.1"/>
    </source>
</evidence>
<evidence type="ECO:0000256" key="18">
    <source>
        <dbReference type="PROSITE-ProRule" id="PRU00657"/>
    </source>
</evidence>
<dbReference type="FunFam" id="3.30.160.380:FF:000001">
    <property type="entry name" value="Endoribonuclease dicer-like 1"/>
    <property type="match status" value="1"/>
</dbReference>
<evidence type="ECO:0000256" key="14">
    <source>
        <dbReference type="ARBA" id="ARBA00023158"/>
    </source>
</evidence>
<dbReference type="SUPFAM" id="SSF52540">
    <property type="entry name" value="P-loop containing nucleoside triphosphate hydrolases"/>
    <property type="match status" value="1"/>
</dbReference>
<evidence type="ECO:0000259" key="20">
    <source>
        <dbReference type="PROSITE" id="PS50142"/>
    </source>
</evidence>
<dbReference type="CDD" id="cd18802">
    <property type="entry name" value="SF2_C_dicer"/>
    <property type="match status" value="1"/>
</dbReference>
<sequence length="1390" mass="157249">MDVQADTQLSADPLPFARCYQLEALEKAMKENTIAYLETGSGKTLIAIMLLRCYAYLLRKPSRSIAVFLVPQVVLVSQQAEAIKMHTDLKVEMYWGDMGVDFWDAAMWQKQLDRYEVLVMTPAILLNCLRHSFFKLDLIKVLIMDECHHARGEHPYACIMKEFYHPQLRDNMQVPRIFGMTASPIKSKGGNSEVQYWQKIKELETLMNSKVYTCASESVLARYIPFSTPKFKIYEDREIPSALRLHLLDQLKGFVEKCEVKLKRSDIEKSSAQSTGKKIQKIFSTFVFCLGDLGLWLALKAAQSISCREVNDLSWGNLDLFGETIVKDFSQDVLNAFSACIPSDPNWSAGDNVQADVDAGLITCKVVCLIESLLEYRDIHDIRCIIFVERVITAIVLQSLLSEVLPKYCNWKTKYIAGNNSGLLSQTRKRQNEIVEDFRNGKVNVIVATSILEEGLDVQSCNSVIRFDPCTTVSSFIQSRGRARMQNSDYLLMVKSGDSSTQSRLEKYLSSGETMRKESLLHASLPCEPLNGNLYDEESYQVADTGAIVTLSSSVGLLYFYCSRLPSDSYFKPAPRCVIDEEINKCVLYLPKSCPLQTVCVQGNLKTLKQMACFEACKQLHMIGALTDNLIPAIVVEEASAPVVGNESHNEDQPTYFPPELVNHLSDKSKTLYHCYVIELRQDFEYDATVQDIVLATMSELEADICDMPFALEVSRGLLSVKVRYVGEIHLDEQQVLLCKKFQITLLSVLLYHSETKLMETLDGLNLVRAPDVDYLLLPHASVYPTQGIIDWRSVLSVLFSMDDHICADYSKCCTHRVRIQNGLVSRCLLERSLVFTPHNGQIFCVTGFFYDKNANSLLTKRDGTVTTYKKHYKERHGIKLCVEDEFLLKGRYIFHVPSSHQRQRKQREPSNASVELPPELCYLILSPVSVNTLYSFSFAPSVMHQLESLLVAANLKRVLSDSCPEIALIPTMKVLEALTTKRCQERYHLESLETLGDSFLKYAVCQQLFKTYQSHHEGLLSAKKDKLISNETLCKLGCDCKLPGFIRNEPFDPNKWVIPGDKSRGLTLCVELLPKARKMYTLERRNIKRKKVADVVEALIGAYVSAGGEIAGMLFMRWLGIEVDFGIKPYKRNFHVNPEKLINIRHIESLLRYSFRDPSLLVEALTHGSYMLPEIPTCYQRLEFLGDSVLDYLVTIYQYRKYPGLSPGMLTDLRSASVNNDCYAQSAIKFGLHQHILHASHALHKHIFNTVNNFDKLSAESTFGWESGTSFPKVLGDIIESLAGAILVDSDYDKERVFHSIMPLLEPLVTPLTVRPHPVRELSELCQKKNFILKKPVVSRDNGASSVTIEVNAEGTVYQHTVSAADRKTAKRLASKEVLRSLKENISGL</sequence>
<dbReference type="Pfam" id="PF03368">
    <property type="entry name" value="Dicer_dimer"/>
    <property type="match status" value="1"/>
</dbReference>
<keyword evidence="12" id="KW-0460">Magnesium</keyword>
<feature type="domain" description="Helicase ATP-binding" evidence="22">
    <location>
        <begin position="24"/>
        <end position="188"/>
    </location>
</feature>
<dbReference type="RefSeq" id="XP_048137164.1">
    <property type="nucleotide sequence ID" value="XM_048281207.1"/>
</dbReference>
<evidence type="ECO:0000256" key="5">
    <source>
        <dbReference type="ARBA" id="ARBA00022723"/>
    </source>
</evidence>
<keyword evidence="25" id="KW-1185">Reference proteome</keyword>
<accession>A0A8B8Q0T7</accession>
<evidence type="ECO:0000259" key="24">
    <source>
        <dbReference type="PROSITE" id="PS51327"/>
    </source>
</evidence>
<comment type="subcellular location">
    <subcellularLocation>
        <location evidence="3">Nucleus</location>
    </subcellularLocation>
</comment>
<dbReference type="Proteomes" id="UP000827889">
    <property type="component" value="Chromosome 6"/>
</dbReference>
<dbReference type="InterPro" id="IPR011545">
    <property type="entry name" value="DEAD/DEAH_box_helicase_dom"/>
</dbReference>
<keyword evidence="5" id="KW-0479">Metal-binding</keyword>
<dbReference type="CDD" id="cd00593">
    <property type="entry name" value="RIBOc"/>
    <property type="match status" value="2"/>
</dbReference>
<dbReference type="FunFam" id="1.10.1520.10:FF:000004">
    <property type="entry name" value="Endoribonuclease dicer-like 1"/>
    <property type="match status" value="1"/>
</dbReference>
<dbReference type="SMART" id="SM00490">
    <property type="entry name" value="HELICc"/>
    <property type="match status" value="1"/>
</dbReference>
<dbReference type="InterPro" id="IPR001650">
    <property type="entry name" value="Helicase_C-like"/>
</dbReference>
<keyword evidence="16" id="KW-0539">Nucleus</keyword>
<dbReference type="FunFam" id="3.40.50.300:FF:000705">
    <property type="entry name" value="Endoribonuclease dicer-like protein"/>
    <property type="match status" value="1"/>
</dbReference>
<dbReference type="CDD" id="cd18034">
    <property type="entry name" value="DEXHc_dicer"/>
    <property type="match status" value="1"/>
</dbReference>
<dbReference type="Gene3D" id="3.30.160.20">
    <property type="match status" value="1"/>
</dbReference>
<evidence type="ECO:0000256" key="13">
    <source>
        <dbReference type="ARBA" id="ARBA00022884"/>
    </source>
</evidence>
<dbReference type="Gene3D" id="3.40.50.300">
    <property type="entry name" value="P-loop containing nucleotide triphosphate hydrolases"/>
    <property type="match status" value="2"/>
</dbReference>
<feature type="domain" description="Dicer dsRNA-binding fold" evidence="24">
    <location>
        <begin position="554"/>
        <end position="640"/>
    </location>
</feature>
<dbReference type="GO" id="GO:0005524">
    <property type="term" value="F:ATP binding"/>
    <property type="evidence" value="ECO:0007669"/>
    <property type="project" value="UniProtKB-KW"/>
</dbReference>
<feature type="domain" description="DRBM" evidence="19">
    <location>
        <begin position="1318"/>
        <end position="1385"/>
    </location>
</feature>
<evidence type="ECO:0000256" key="11">
    <source>
        <dbReference type="ARBA" id="ARBA00022840"/>
    </source>
</evidence>
<comment type="cofactor">
    <cofactor evidence="2">
        <name>Mg(2+)</name>
        <dbReference type="ChEBI" id="CHEBI:18420"/>
    </cofactor>
</comment>
<keyword evidence="9" id="KW-0378">Hydrolase</keyword>
<feature type="domain" description="PAZ" evidence="21">
    <location>
        <begin position="801"/>
        <end position="926"/>
    </location>
</feature>
<evidence type="ECO:0000259" key="21">
    <source>
        <dbReference type="PROSITE" id="PS50821"/>
    </source>
</evidence>
<evidence type="ECO:0000259" key="19">
    <source>
        <dbReference type="PROSITE" id="PS50137"/>
    </source>
</evidence>
<dbReference type="PROSITE" id="PS51192">
    <property type="entry name" value="HELICASE_ATP_BIND_1"/>
    <property type="match status" value="1"/>
</dbReference>
<evidence type="ECO:0000256" key="8">
    <source>
        <dbReference type="ARBA" id="ARBA00022759"/>
    </source>
</evidence>
<dbReference type="InterPro" id="IPR036389">
    <property type="entry name" value="RNase_III_sf"/>
</dbReference>
<evidence type="ECO:0000256" key="1">
    <source>
        <dbReference type="ARBA" id="ARBA00001936"/>
    </source>
</evidence>
<keyword evidence="6" id="KW-0677">Repeat</keyword>
<name>A0A8B8Q0T7_9MYRT</name>
<dbReference type="Gene3D" id="2.170.260.10">
    <property type="entry name" value="paz domain"/>
    <property type="match status" value="1"/>
</dbReference>
<feature type="domain" description="Helicase C-terminal" evidence="23">
    <location>
        <begin position="369"/>
        <end position="533"/>
    </location>
</feature>
<dbReference type="PROSITE" id="PS50137">
    <property type="entry name" value="DS_RBD"/>
    <property type="match status" value="1"/>
</dbReference>
<evidence type="ECO:0000256" key="9">
    <source>
        <dbReference type="ARBA" id="ARBA00022801"/>
    </source>
</evidence>
<keyword evidence="13 18" id="KW-0694">RNA-binding</keyword>
<keyword evidence="4" id="KW-0540">Nuclease</keyword>
<dbReference type="GeneID" id="115748367"/>
<reference evidence="26" key="1">
    <citation type="submission" date="2025-04" db="UniProtKB">
        <authorList>
            <consortium name="RefSeq"/>
        </authorList>
    </citation>
    <scope>IDENTIFICATION</scope>
    <source>
        <tissue evidence="27">Leaf</tissue>
    </source>
</reference>
<dbReference type="InterPro" id="IPR027417">
    <property type="entry name" value="P-loop_NTPase"/>
</dbReference>
<comment type="similarity">
    <text evidence="17 18">Belongs to the helicase family. Dicer subfamily.</text>
</comment>
<dbReference type="KEGG" id="rarg:115748367"/>
<dbReference type="SMART" id="SM00535">
    <property type="entry name" value="RIBOc"/>
    <property type="match status" value="2"/>
</dbReference>
<dbReference type="InterPro" id="IPR005034">
    <property type="entry name" value="Dicer_dimerisation"/>
</dbReference>
<dbReference type="InterPro" id="IPR036085">
    <property type="entry name" value="PAZ_dom_sf"/>
</dbReference>
<dbReference type="SMART" id="SM00487">
    <property type="entry name" value="DEXDc"/>
    <property type="match status" value="1"/>
</dbReference>
<evidence type="ECO:0000256" key="12">
    <source>
        <dbReference type="ARBA" id="ARBA00022842"/>
    </source>
</evidence>
<evidence type="ECO:0000256" key="16">
    <source>
        <dbReference type="ARBA" id="ARBA00023242"/>
    </source>
</evidence>
<dbReference type="GO" id="GO:0010267">
    <property type="term" value="P:ta-siRNA processing"/>
    <property type="evidence" value="ECO:0007669"/>
    <property type="project" value="UniProtKB-ARBA"/>
</dbReference>
<dbReference type="GO" id="GO:0004386">
    <property type="term" value="F:helicase activity"/>
    <property type="evidence" value="ECO:0007669"/>
    <property type="project" value="UniProtKB-KW"/>
</dbReference>
<evidence type="ECO:0000256" key="3">
    <source>
        <dbReference type="ARBA" id="ARBA00004123"/>
    </source>
</evidence>
<dbReference type="Gene3D" id="1.10.1520.10">
    <property type="entry name" value="Ribonuclease III domain"/>
    <property type="match status" value="2"/>
</dbReference>
<dbReference type="RefSeq" id="XP_030540691.1">
    <property type="nucleotide sequence ID" value="XM_030684831.1"/>
</dbReference>
<dbReference type="SUPFAM" id="SSF54768">
    <property type="entry name" value="dsRNA-binding domain-like"/>
    <property type="match status" value="1"/>
</dbReference>
<comment type="cofactor">
    <cofactor evidence="1">
        <name>Mn(2+)</name>
        <dbReference type="ChEBI" id="CHEBI:29035"/>
    </cofactor>
</comment>
<dbReference type="Pfam" id="PF00270">
    <property type="entry name" value="DEAD"/>
    <property type="match status" value="1"/>
</dbReference>
<evidence type="ECO:0000313" key="27">
    <source>
        <dbReference type="RefSeq" id="XP_048137164.1"/>
    </source>
</evidence>
<evidence type="ECO:0000256" key="17">
    <source>
        <dbReference type="ARBA" id="ARBA00035116"/>
    </source>
</evidence>
<dbReference type="InterPro" id="IPR014720">
    <property type="entry name" value="dsRBD_dom"/>
</dbReference>
<dbReference type="FunFam" id="3.40.50.300:FF:000420">
    <property type="entry name" value="Endoribonuclease dicer-like 1"/>
    <property type="match status" value="1"/>
</dbReference>
<dbReference type="Pfam" id="PF00271">
    <property type="entry name" value="Helicase_C"/>
    <property type="match status" value="1"/>
</dbReference>
<keyword evidence="14" id="KW-0943">RNA-mediated gene silencing</keyword>
<keyword evidence="11" id="KW-0067">ATP-binding</keyword>
<proteinExistence type="inferred from homology"/>
<evidence type="ECO:0000256" key="6">
    <source>
        <dbReference type="ARBA" id="ARBA00022737"/>
    </source>
</evidence>
<evidence type="ECO:0000256" key="7">
    <source>
        <dbReference type="ARBA" id="ARBA00022741"/>
    </source>
</evidence>
<dbReference type="PROSITE" id="PS00517">
    <property type="entry name" value="RNASE_3_1"/>
    <property type="match status" value="1"/>
</dbReference>